<feature type="domain" description="Alkyl hydroperoxide reductase subunit C/ Thiol specific antioxidant" evidence="1">
    <location>
        <begin position="329"/>
        <end position="438"/>
    </location>
</feature>
<comment type="caution">
    <text evidence="2">The sequence shown here is derived from an EMBL/GenBank/DDBJ whole genome shotgun (WGS) entry which is preliminary data.</text>
</comment>
<dbReference type="CDD" id="cd02966">
    <property type="entry name" value="TlpA_like_family"/>
    <property type="match status" value="1"/>
</dbReference>
<dbReference type="InterPro" id="IPR036249">
    <property type="entry name" value="Thioredoxin-like_sf"/>
</dbReference>
<gene>
    <name evidence="2" type="ORF">EV201_1747</name>
</gene>
<keyword evidence="3" id="KW-1185">Reference proteome</keyword>
<dbReference type="Gene3D" id="3.40.30.10">
    <property type="entry name" value="Glutaredoxin"/>
    <property type="match status" value="1"/>
</dbReference>
<dbReference type="SUPFAM" id="SSF52833">
    <property type="entry name" value="Thioredoxin-like"/>
    <property type="match status" value="1"/>
</dbReference>
<protein>
    <submittedName>
        <fullName evidence="2">AhpC/TSA family protein</fullName>
    </submittedName>
</protein>
<dbReference type="EMBL" id="SHKN01000001">
    <property type="protein sequence ID" value="RZT97090.1"/>
    <property type="molecule type" value="Genomic_DNA"/>
</dbReference>
<sequence length="468" mass="54534">MRSLFFLLILTLGVQSTFAKKVKLFGQHAAYANMQIKVLCYDDAFSKTEKQLAVMKLDKQGQFSVEFEIAETQMIFLPLGVFRGYFFVEAGKEYQVSLPPRRDLSPAQKLDPFFEPQDVFLGFRNADKNGLNSLIRLFDNQIDNFINQNFDGIYNQGSSSLGIDFAKQMKTNFADVKHPYFRVYLEYRLAYLDYLASPEAYIRMENQYFANREIALNNLAYTTLFKKIYDNPLASAFHRREKSKFNKALESSAPYQALNDVMKTYTVYQDKNFRDILLAKSVFDGTENGLLTRRKAIDIIQKIKLNSQDENLSKLTRNYLIELSHLLKNTKAPQFKVGNISLENYKGKYVYLNFCNTTNSVWERDFELLKKLKKAFGKDIEFLSLASDVDSIRFQNRLKSQEATWPVVQIDKDNTVLRDYKIKVFPTYIIIDPEGKVYQYPARGPHDGIEKTFVKIQRQILRENYSQK</sequence>
<dbReference type="GO" id="GO:0016491">
    <property type="term" value="F:oxidoreductase activity"/>
    <property type="evidence" value="ECO:0007669"/>
    <property type="project" value="InterPro"/>
</dbReference>
<dbReference type="RefSeq" id="WP_130307147.1">
    <property type="nucleotide sequence ID" value="NZ_SHKN01000001.1"/>
</dbReference>
<dbReference type="PANTHER" id="PTHR42852:SF17">
    <property type="entry name" value="THIOREDOXIN-LIKE PROTEIN HI_1115"/>
    <property type="match status" value="1"/>
</dbReference>
<dbReference type="Pfam" id="PF00578">
    <property type="entry name" value="AhpC-TSA"/>
    <property type="match status" value="1"/>
</dbReference>
<dbReference type="AlphaFoldDB" id="A0A4Q7VLE5"/>
<dbReference type="Proteomes" id="UP000293562">
    <property type="component" value="Unassembled WGS sequence"/>
</dbReference>
<dbReference type="InterPro" id="IPR000866">
    <property type="entry name" value="AhpC/TSA"/>
</dbReference>
<dbReference type="OrthoDB" id="1097547at2"/>
<evidence type="ECO:0000313" key="2">
    <source>
        <dbReference type="EMBL" id="RZT97090.1"/>
    </source>
</evidence>
<organism evidence="2 3">
    <name type="scientific">Ancylomarina subtilis</name>
    <dbReference type="NCBI Taxonomy" id="1639035"/>
    <lineage>
        <taxon>Bacteria</taxon>
        <taxon>Pseudomonadati</taxon>
        <taxon>Bacteroidota</taxon>
        <taxon>Bacteroidia</taxon>
        <taxon>Marinilabiliales</taxon>
        <taxon>Marinifilaceae</taxon>
        <taxon>Ancylomarina</taxon>
    </lineage>
</organism>
<dbReference type="InterPro" id="IPR050553">
    <property type="entry name" value="Thioredoxin_ResA/DsbE_sf"/>
</dbReference>
<proteinExistence type="predicted"/>
<name>A0A4Q7VLE5_9BACT</name>
<dbReference type="GO" id="GO:0016209">
    <property type="term" value="F:antioxidant activity"/>
    <property type="evidence" value="ECO:0007669"/>
    <property type="project" value="InterPro"/>
</dbReference>
<reference evidence="2 3" key="1">
    <citation type="submission" date="2019-02" db="EMBL/GenBank/DDBJ databases">
        <title>Genomic Encyclopedia of Type Strains, Phase IV (KMG-IV): sequencing the most valuable type-strain genomes for metagenomic binning, comparative biology and taxonomic classification.</title>
        <authorList>
            <person name="Goeker M."/>
        </authorList>
    </citation>
    <scope>NUCLEOTIDE SEQUENCE [LARGE SCALE GENOMIC DNA]</scope>
    <source>
        <strain evidence="2 3">DSM 28825</strain>
    </source>
</reference>
<dbReference type="PANTHER" id="PTHR42852">
    <property type="entry name" value="THIOL:DISULFIDE INTERCHANGE PROTEIN DSBE"/>
    <property type="match status" value="1"/>
</dbReference>
<evidence type="ECO:0000313" key="3">
    <source>
        <dbReference type="Proteomes" id="UP000293562"/>
    </source>
</evidence>
<accession>A0A4Q7VLE5</accession>
<evidence type="ECO:0000259" key="1">
    <source>
        <dbReference type="Pfam" id="PF00578"/>
    </source>
</evidence>